<evidence type="ECO:0000313" key="3">
    <source>
        <dbReference type="EMBL" id="AUX38815.1"/>
    </source>
</evidence>
<feature type="domain" description="Transposase IS701-like DDE" evidence="2">
    <location>
        <begin position="28"/>
        <end position="258"/>
    </location>
</feature>
<feature type="region of interest" description="Disordered" evidence="1">
    <location>
        <begin position="229"/>
        <end position="254"/>
    </location>
</feature>
<dbReference type="EMBL" id="CP012673">
    <property type="protein sequence ID" value="AUX46995.1"/>
    <property type="molecule type" value="Genomic_DNA"/>
</dbReference>
<dbReference type="EMBL" id="CP012673">
    <property type="protein sequence ID" value="AUX48838.1"/>
    <property type="molecule type" value="Genomic_DNA"/>
</dbReference>
<dbReference type="InterPro" id="IPR038721">
    <property type="entry name" value="IS701-like_DDE_dom"/>
</dbReference>
<reference evidence="7 9" key="1">
    <citation type="submission" date="2015-09" db="EMBL/GenBank/DDBJ databases">
        <title>Sorangium comparison.</title>
        <authorList>
            <person name="Zaburannyi N."/>
            <person name="Bunk B."/>
            <person name="Overmann J."/>
            <person name="Mueller R."/>
        </authorList>
    </citation>
    <scope>NUCLEOTIDE SEQUENCE [LARGE SCALE GENOMIC DNA]</scope>
    <source>
        <strain evidence="7 9">So ce26</strain>
    </source>
</reference>
<dbReference type="EMBL" id="CP012673">
    <property type="protein sequence ID" value="AUX46570.1"/>
    <property type="molecule type" value="Genomic_DNA"/>
</dbReference>
<sequence length="451" mass="50423">MLDPNLASLLAVLEVFRIAFTRPSFTNLLVIACGWILTQGPHAVTEALVMTGAAGRRHHEAFHRFFSRGTWNPDELGLWLFQRLAPFLGEGALRIAIDDTVAPKKGPHVFGIGTHIDPVRSTRRFRVFCFGHCWVVLTVLVRVPFSQRTWGLPVLFRLYRGKKECSEPEASYVKKTELAREMLDVFVSWVGARRVELAADSAYCNATVLRGMPPSIVVFGAMRPDAVLTSLPTPRKPGQRGRTSKRGAPLPKPQALAKDDRIPWQNGTAELYGCITKVRYKTLCAQWYRACGDGLLRIVIVATDQGQVPFRVFFCTDSSVDVIRLLETYAGRWGIEVFFREGKQLLGFADSSARKEAAVRRVAPFVGLLYTALVLWFLEGAAQSHLATPPLRPWYPHKRGLCFADILRAAQRAMAGLDILDSINTFEHLKKRRAQAPLPDTHGIHGRRLAA</sequence>
<dbReference type="EMBL" id="CP012673">
    <property type="protein sequence ID" value="AUX38815.1"/>
    <property type="molecule type" value="Genomic_DNA"/>
</dbReference>
<dbReference type="OrthoDB" id="151236at2"/>
<proteinExistence type="predicted"/>
<evidence type="ECO:0000313" key="9">
    <source>
        <dbReference type="Proteomes" id="UP000238348"/>
    </source>
</evidence>
<dbReference type="AlphaFoldDB" id="A0A2L0F7Z1"/>
<evidence type="ECO:0000313" key="5">
    <source>
        <dbReference type="EMBL" id="AUX46570.1"/>
    </source>
</evidence>
<evidence type="ECO:0000313" key="4">
    <source>
        <dbReference type="EMBL" id="AUX38865.1"/>
    </source>
</evidence>
<evidence type="ECO:0000313" key="6">
    <source>
        <dbReference type="EMBL" id="AUX46995.1"/>
    </source>
</evidence>
<evidence type="ECO:0000259" key="2">
    <source>
        <dbReference type="Pfam" id="PF13546"/>
    </source>
</evidence>
<evidence type="ECO:0000313" key="8">
    <source>
        <dbReference type="EMBL" id="AUX48838.1"/>
    </source>
</evidence>
<name>A0A2L0F7Z1_SORCE</name>
<evidence type="ECO:0000313" key="7">
    <source>
        <dbReference type="EMBL" id="AUX47653.1"/>
    </source>
</evidence>
<organism evidence="7 9">
    <name type="scientific">Sorangium cellulosum</name>
    <name type="common">Polyangium cellulosum</name>
    <dbReference type="NCBI Taxonomy" id="56"/>
    <lineage>
        <taxon>Bacteria</taxon>
        <taxon>Pseudomonadati</taxon>
        <taxon>Myxococcota</taxon>
        <taxon>Polyangia</taxon>
        <taxon>Polyangiales</taxon>
        <taxon>Polyangiaceae</taxon>
        <taxon>Sorangium</taxon>
    </lineage>
</organism>
<dbReference type="EMBL" id="CP012673">
    <property type="protein sequence ID" value="AUX47653.1"/>
    <property type="molecule type" value="Genomic_DNA"/>
</dbReference>
<dbReference type="EMBL" id="CP012673">
    <property type="protein sequence ID" value="AUX38865.1"/>
    <property type="molecule type" value="Genomic_DNA"/>
</dbReference>
<protein>
    <recommendedName>
        <fullName evidence="2">Transposase IS701-like DDE domain-containing protein</fullName>
    </recommendedName>
</protein>
<dbReference type="RefSeq" id="WP_159396526.1">
    <property type="nucleotide sequence ID" value="NZ_CP012673.1"/>
</dbReference>
<accession>A0A2L0F7Z1</accession>
<dbReference type="SUPFAM" id="SSF53098">
    <property type="entry name" value="Ribonuclease H-like"/>
    <property type="match status" value="1"/>
</dbReference>
<dbReference type="Proteomes" id="UP000238348">
    <property type="component" value="Chromosome"/>
</dbReference>
<dbReference type="Pfam" id="PF13546">
    <property type="entry name" value="DDE_5"/>
    <property type="match status" value="1"/>
</dbReference>
<evidence type="ECO:0000256" key="1">
    <source>
        <dbReference type="SAM" id="MobiDB-lite"/>
    </source>
</evidence>
<gene>
    <name evidence="3" type="ORF">SOCE26_001930</name>
    <name evidence="4" type="ORF">SOCE26_002450</name>
    <name evidence="5" type="ORF">SOCE26_080760</name>
    <name evidence="6" type="ORF">SOCE26_085060</name>
    <name evidence="7" type="ORF">SOCE26_091750</name>
    <name evidence="8" type="ORF">SOCE26_103800</name>
</gene>
<dbReference type="InterPro" id="IPR012337">
    <property type="entry name" value="RNaseH-like_sf"/>
</dbReference>